<feature type="region of interest" description="Disordered" evidence="7">
    <location>
        <begin position="376"/>
        <end position="411"/>
    </location>
</feature>
<keyword evidence="11" id="KW-1185">Reference proteome</keyword>
<feature type="domain" description="CR-type" evidence="9">
    <location>
        <begin position="129"/>
        <end position="212"/>
    </location>
</feature>
<dbReference type="GO" id="GO:0034605">
    <property type="term" value="P:cellular response to heat"/>
    <property type="evidence" value="ECO:0007669"/>
    <property type="project" value="EnsemblFungi"/>
</dbReference>
<dbReference type="InterPro" id="IPR018253">
    <property type="entry name" value="DnaJ_domain_CS"/>
</dbReference>
<dbReference type="Gene3D" id="2.60.260.20">
    <property type="entry name" value="Urease metallochaperone UreE, N-terminal domain"/>
    <property type="match status" value="2"/>
</dbReference>
<dbReference type="GO" id="GO:0072380">
    <property type="term" value="C:TRC complex"/>
    <property type="evidence" value="ECO:0007669"/>
    <property type="project" value="EnsemblFungi"/>
</dbReference>
<dbReference type="GO" id="GO:0051082">
    <property type="term" value="F:unfolded protein binding"/>
    <property type="evidence" value="ECO:0007669"/>
    <property type="project" value="EnsemblFungi"/>
</dbReference>
<dbReference type="InterPro" id="IPR036410">
    <property type="entry name" value="HSP_DnaJ_Cys-rich_dom_sf"/>
</dbReference>
<dbReference type="FunFam" id="1.10.287.110:FF:000048">
    <property type="entry name" value="DnaJ family protein"/>
    <property type="match status" value="1"/>
</dbReference>
<dbReference type="RefSeq" id="XP_003959297.1">
    <property type="nucleotide sequence ID" value="XM_003959248.1"/>
</dbReference>
<dbReference type="CDD" id="cd06257">
    <property type="entry name" value="DnaJ"/>
    <property type="match status" value="1"/>
</dbReference>
<reference evidence="10 11" key="1">
    <citation type="journal article" date="2011" name="Proc. Natl. Acad. Sci. U.S.A.">
        <title>Evolutionary erosion of yeast sex chromosomes by mating-type switching accidents.</title>
        <authorList>
            <person name="Gordon J.L."/>
            <person name="Armisen D."/>
            <person name="Proux-Wera E."/>
            <person name="Oheigeartaigh S.S."/>
            <person name="Byrne K.P."/>
            <person name="Wolfe K.H."/>
        </authorList>
    </citation>
    <scope>NUCLEOTIDE SEQUENCE [LARGE SCALE GENOMIC DNA]</scope>
    <source>
        <strain evidence="11">ATCC 22294 / BCRC 22015 / CBS 2517 / CECT 1963 / NBRC 1671 / NRRL Y-8276</strain>
    </source>
</reference>
<dbReference type="InterPro" id="IPR044713">
    <property type="entry name" value="DNJA1/2-like"/>
</dbReference>
<dbReference type="Proteomes" id="UP000005220">
    <property type="component" value="Chromosome 10"/>
</dbReference>
<dbReference type="InterPro" id="IPR036869">
    <property type="entry name" value="J_dom_sf"/>
</dbReference>
<dbReference type="GO" id="GO:0030544">
    <property type="term" value="F:Hsp70 protein binding"/>
    <property type="evidence" value="ECO:0007669"/>
    <property type="project" value="InterPro"/>
</dbReference>
<dbReference type="PROSITE" id="PS51188">
    <property type="entry name" value="ZF_CR"/>
    <property type="match status" value="1"/>
</dbReference>
<dbReference type="GO" id="GO:0006511">
    <property type="term" value="P:ubiquitin-dependent protein catabolic process"/>
    <property type="evidence" value="ECO:0007669"/>
    <property type="project" value="EnsemblFungi"/>
</dbReference>
<keyword evidence="5" id="KW-0143">Chaperone</keyword>
<dbReference type="eggNOG" id="KOG0712">
    <property type="taxonomic scope" value="Eukaryota"/>
</dbReference>
<dbReference type="SUPFAM" id="SSF57938">
    <property type="entry name" value="DnaJ/Hsp40 cysteine-rich domain"/>
    <property type="match status" value="1"/>
</dbReference>
<keyword evidence="2" id="KW-0677">Repeat</keyword>
<evidence type="ECO:0000256" key="1">
    <source>
        <dbReference type="ARBA" id="ARBA00022723"/>
    </source>
</evidence>
<dbReference type="PROSITE" id="PS00636">
    <property type="entry name" value="DNAJ_1"/>
    <property type="match status" value="1"/>
</dbReference>
<dbReference type="EMBL" id="HE650830">
    <property type="protein sequence ID" value="CCF60162.1"/>
    <property type="molecule type" value="Genomic_DNA"/>
</dbReference>
<dbReference type="Pfam" id="PF00226">
    <property type="entry name" value="DnaJ"/>
    <property type="match status" value="1"/>
</dbReference>
<dbReference type="Gene3D" id="2.10.230.10">
    <property type="entry name" value="Heat shock protein DnaJ, cysteine-rich domain"/>
    <property type="match status" value="1"/>
</dbReference>
<evidence type="ECO:0000256" key="4">
    <source>
        <dbReference type="ARBA" id="ARBA00022833"/>
    </source>
</evidence>
<dbReference type="HAMAP" id="MF_01152">
    <property type="entry name" value="DnaJ"/>
    <property type="match status" value="1"/>
</dbReference>
<dbReference type="GO" id="GO:0008270">
    <property type="term" value="F:zinc ion binding"/>
    <property type="evidence" value="ECO:0007669"/>
    <property type="project" value="UniProtKB-KW"/>
</dbReference>
<dbReference type="SUPFAM" id="SSF49493">
    <property type="entry name" value="HSP40/DnaJ peptide-binding domain"/>
    <property type="match status" value="2"/>
</dbReference>
<dbReference type="GO" id="GO:0001671">
    <property type="term" value="F:ATPase activator activity"/>
    <property type="evidence" value="ECO:0007669"/>
    <property type="project" value="EnsemblFungi"/>
</dbReference>
<dbReference type="FunFam" id="2.60.260.20:FF:000036">
    <property type="entry name" value="Type I HSP40 co-chaperone"/>
    <property type="match status" value="1"/>
</dbReference>
<dbReference type="OrthoDB" id="550424at2759"/>
<evidence type="ECO:0000256" key="6">
    <source>
        <dbReference type="PROSITE-ProRule" id="PRU00546"/>
    </source>
</evidence>
<feature type="zinc finger region" description="CR-type" evidence="6">
    <location>
        <begin position="129"/>
        <end position="212"/>
    </location>
</feature>
<dbReference type="InParanoid" id="H2B0L2"/>
<keyword evidence="4 6" id="KW-0862">Zinc</keyword>
<feature type="domain" description="J" evidence="8">
    <location>
        <begin position="6"/>
        <end position="70"/>
    </location>
</feature>
<dbReference type="GeneID" id="13883812"/>
<evidence type="ECO:0000256" key="3">
    <source>
        <dbReference type="ARBA" id="ARBA00022771"/>
    </source>
</evidence>
<evidence type="ECO:0000259" key="9">
    <source>
        <dbReference type="PROSITE" id="PS51188"/>
    </source>
</evidence>
<dbReference type="GO" id="GO:0036503">
    <property type="term" value="P:ERAD pathway"/>
    <property type="evidence" value="ECO:0007669"/>
    <property type="project" value="EnsemblFungi"/>
</dbReference>
<dbReference type="InterPro" id="IPR001623">
    <property type="entry name" value="DnaJ_domain"/>
</dbReference>
<dbReference type="GO" id="GO:0048471">
    <property type="term" value="C:perinuclear region of cytoplasm"/>
    <property type="evidence" value="ECO:0007669"/>
    <property type="project" value="EnsemblFungi"/>
</dbReference>
<keyword evidence="3 6" id="KW-0863">Zinc-finger</keyword>
<dbReference type="STRING" id="1071382.H2B0L2"/>
<evidence type="ECO:0000259" key="8">
    <source>
        <dbReference type="PROSITE" id="PS50076"/>
    </source>
</evidence>
<dbReference type="InterPro" id="IPR008971">
    <property type="entry name" value="HSP40/DnaJ_pept-bd"/>
</dbReference>
<dbReference type="GO" id="GO:0140454">
    <property type="term" value="P:protein aggregate center assembly"/>
    <property type="evidence" value="ECO:0007669"/>
    <property type="project" value="EnsemblFungi"/>
</dbReference>
<dbReference type="SUPFAM" id="SSF46565">
    <property type="entry name" value="Chaperone J-domain"/>
    <property type="match status" value="1"/>
</dbReference>
<dbReference type="SMART" id="SM00271">
    <property type="entry name" value="DnaJ"/>
    <property type="match status" value="1"/>
</dbReference>
<dbReference type="GO" id="GO:0140602">
    <property type="term" value="C:nucleolar peripheral inclusion body"/>
    <property type="evidence" value="ECO:0007669"/>
    <property type="project" value="EnsemblFungi"/>
</dbReference>
<accession>H2B0L2</accession>
<dbReference type="CDD" id="cd10747">
    <property type="entry name" value="DnaJ_C"/>
    <property type="match status" value="1"/>
</dbReference>
<dbReference type="Pfam" id="PF01556">
    <property type="entry name" value="DnaJ_C"/>
    <property type="match status" value="1"/>
</dbReference>
<dbReference type="InterPro" id="IPR002939">
    <property type="entry name" value="DnaJ_C"/>
</dbReference>
<dbReference type="GO" id="GO:0035719">
    <property type="term" value="P:tRNA import into nucleus"/>
    <property type="evidence" value="ECO:0007669"/>
    <property type="project" value="EnsemblFungi"/>
</dbReference>
<dbReference type="FunFam" id="2.10.230.10:FF:000001">
    <property type="entry name" value="DnaJ subfamily A member 2"/>
    <property type="match status" value="1"/>
</dbReference>
<evidence type="ECO:0000313" key="11">
    <source>
        <dbReference type="Proteomes" id="UP000005220"/>
    </source>
</evidence>
<proteinExistence type="inferred from homology"/>
<dbReference type="PRINTS" id="PR00625">
    <property type="entry name" value="JDOMAIN"/>
</dbReference>
<evidence type="ECO:0000256" key="7">
    <source>
        <dbReference type="SAM" id="MobiDB-lite"/>
    </source>
</evidence>
<gene>
    <name evidence="10" type="primary">KAFR0J00940</name>
    <name evidence="10" type="ORF">KAFR_0J00940</name>
</gene>
<dbReference type="GO" id="GO:0005524">
    <property type="term" value="F:ATP binding"/>
    <property type="evidence" value="ECO:0007669"/>
    <property type="project" value="InterPro"/>
</dbReference>
<evidence type="ECO:0000256" key="5">
    <source>
        <dbReference type="ARBA" id="ARBA00023186"/>
    </source>
</evidence>
<sequence length="411" mass="44876">MVRETKLYDILGVSPTASDSEIKKAYRKQALKYHPDKNPSEEAAEKFKEASSAYEVLSDSEKRDIYDQFGQDGLSGNGGMPGGAGGFGFGEDLFSQFFGGAGASRPRGPQRGRDIKHEISVSLEELYKGKTSKLALNKQILCKTCEGRGGKKGAVKKCSSCNGQGIKFVTRQMGPMIQRFQTECDVCHGTGDIIDAKDRCKDCHGKKIANERKILQVNVDPGMKNGQKVVFKGEADQAPDIIPGDVIFVISEKPHKHFQRVGDDLIYEAEIDLLTAVAGGEFALEHVSGEWLKVSIVPGEVIAPNMRKVVEGKGMPIQKYGGYGNLIIKFSIKFPENHFADEDTLKKLEEILPARKPLPTFPKNAIVDDCVLSDYNPSRHDNSRGARGGASYHSDDEDEGQGAEGVQCASQ</sequence>
<dbReference type="GO" id="GO:0042026">
    <property type="term" value="P:protein refolding"/>
    <property type="evidence" value="ECO:0007669"/>
    <property type="project" value="EnsemblFungi"/>
</dbReference>
<evidence type="ECO:0000256" key="2">
    <source>
        <dbReference type="ARBA" id="ARBA00022737"/>
    </source>
</evidence>
<dbReference type="AlphaFoldDB" id="H2B0L2"/>
<dbReference type="Pfam" id="PF00684">
    <property type="entry name" value="DnaJ_CXXCXGXG"/>
    <property type="match status" value="1"/>
</dbReference>
<dbReference type="PROSITE" id="PS50076">
    <property type="entry name" value="DNAJ_2"/>
    <property type="match status" value="1"/>
</dbReference>
<dbReference type="HOGENOM" id="CLU_017633_10_0_1"/>
<dbReference type="CDD" id="cd10719">
    <property type="entry name" value="DnaJ_zf"/>
    <property type="match status" value="1"/>
</dbReference>
<dbReference type="GO" id="GO:0006626">
    <property type="term" value="P:protein targeting to mitochondrion"/>
    <property type="evidence" value="ECO:0007669"/>
    <property type="project" value="EnsemblFungi"/>
</dbReference>
<dbReference type="GO" id="GO:0009267">
    <property type="term" value="P:cellular response to starvation"/>
    <property type="evidence" value="ECO:0007669"/>
    <property type="project" value="EnsemblFungi"/>
</dbReference>
<evidence type="ECO:0000313" key="10">
    <source>
        <dbReference type="EMBL" id="CCF60162.1"/>
    </source>
</evidence>
<dbReference type="InterPro" id="IPR012724">
    <property type="entry name" value="DnaJ"/>
</dbReference>
<dbReference type="GO" id="GO:0140455">
    <property type="term" value="P:cytoplasm protein quality control"/>
    <property type="evidence" value="ECO:0007669"/>
    <property type="project" value="EnsemblFungi"/>
</dbReference>
<dbReference type="GO" id="GO:0045047">
    <property type="term" value="P:protein targeting to ER"/>
    <property type="evidence" value="ECO:0007669"/>
    <property type="project" value="EnsemblFungi"/>
</dbReference>
<organism evidence="10 11">
    <name type="scientific">Kazachstania africana (strain ATCC 22294 / BCRC 22015 / CBS 2517 / CECT 1963 / NBRC 1671 / NRRL Y-8276)</name>
    <name type="common">Yeast</name>
    <name type="synonym">Kluyveromyces africanus</name>
    <dbReference type="NCBI Taxonomy" id="1071382"/>
    <lineage>
        <taxon>Eukaryota</taxon>
        <taxon>Fungi</taxon>
        <taxon>Dikarya</taxon>
        <taxon>Ascomycota</taxon>
        <taxon>Saccharomycotina</taxon>
        <taxon>Saccharomycetes</taxon>
        <taxon>Saccharomycetales</taxon>
        <taxon>Saccharomycetaceae</taxon>
        <taxon>Kazachstania</taxon>
    </lineage>
</organism>
<dbReference type="KEGG" id="kaf:KAFR_0J00940"/>
<dbReference type="FunCoup" id="H2B0L2">
    <property type="interactions" value="1396"/>
</dbReference>
<protein>
    <recommendedName>
        <fullName evidence="12">J domain-containing protein</fullName>
    </recommendedName>
</protein>
<keyword evidence="1 6" id="KW-0479">Metal-binding</keyword>
<dbReference type="PANTHER" id="PTHR43888">
    <property type="entry name" value="DNAJ-LIKE-2, ISOFORM A-RELATED"/>
    <property type="match status" value="1"/>
</dbReference>
<dbReference type="GO" id="GO:0051131">
    <property type="term" value="P:chaperone-mediated protein complex assembly"/>
    <property type="evidence" value="ECO:0007669"/>
    <property type="project" value="EnsemblFungi"/>
</dbReference>
<name>H2B0L2_KAZAF</name>
<dbReference type="GO" id="GO:0006458">
    <property type="term" value="P:'de novo' protein folding"/>
    <property type="evidence" value="ECO:0007669"/>
    <property type="project" value="EnsemblFungi"/>
</dbReference>
<evidence type="ECO:0008006" key="12">
    <source>
        <dbReference type="Google" id="ProtNLM"/>
    </source>
</evidence>
<dbReference type="Gene3D" id="1.10.287.110">
    <property type="entry name" value="DnaJ domain"/>
    <property type="match status" value="1"/>
</dbReference>
<dbReference type="GO" id="GO:0140453">
    <property type="term" value="C:protein aggregate center"/>
    <property type="evidence" value="ECO:0007669"/>
    <property type="project" value="EnsemblFungi"/>
</dbReference>
<dbReference type="InterPro" id="IPR001305">
    <property type="entry name" value="HSP_DnaJ_Cys-rich_dom"/>
</dbReference>